<protein>
    <recommendedName>
        <fullName evidence="4">C2H2-type domain-containing protein</fullName>
    </recommendedName>
</protein>
<sequence length="357" mass="40984">MAPQPWHNEPVVGIHLVPYEPSLSYDSAEDRSNNESTLTKVRSSGHQRTLPIRNRRRQTSATSGSSSNTHGCLTPPSSEDELNESPSDGESDAENLYSDGEHHVDTALQEYTLSEHHLFHKLRQRLFETARENAQTWIANGPRFGIQCKNRGRMADCLPRSTKPGAEEDTNDQSDNQNFRWACPFYASDPNKYQQCLMHDLQSTEEVKVHLRRHHLKPPYCPRCYHTFATVVDRDGHILESKCELVEPRHVDGINHYQKSRLVNMDSGGFDDVEYWRCIWAIVFPSLKPANHYLTKGRGLASSLVRDYWSMYGQRCVSQYLETRALLLMGDERAQVALRKLILDDLIRDIMEGCWLA</sequence>
<organism evidence="2 3">
    <name type="scientific">Dactylonectria estremocensis</name>
    <dbReference type="NCBI Taxonomy" id="1079267"/>
    <lineage>
        <taxon>Eukaryota</taxon>
        <taxon>Fungi</taxon>
        <taxon>Dikarya</taxon>
        <taxon>Ascomycota</taxon>
        <taxon>Pezizomycotina</taxon>
        <taxon>Sordariomycetes</taxon>
        <taxon>Hypocreomycetidae</taxon>
        <taxon>Hypocreales</taxon>
        <taxon>Nectriaceae</taxon>
        <taxon>Dactylonectria</taxon>
    </lineage>
</organism>
<evidence type="ECO:0000313" key="3">
    <source>
        <dbReference type="Proteomes" id="UP000717696"/>
    </source>
</evidence>
<evidence type="ECO:0000313" key="2">
    <source>
        <dbReference type="EMBL" id="KAH7121743.1"/>
    </source>
</evidence>
<reference evidence="2" key="1">
    <citation type="journal article" date="2021" name="Nat. Commun.">
        <title>Genetic determinants of endophytism in the Arabidopsis root mycobiome.</title>
        <authorList>
            <person name="Mesny F."/>
            <person name="Miyauchi S."/>
            <person name="Thiergart T."/>
            <person name="Pickel B."/>
            <person name="Atanasova L."/>
            <person name="Karlsson M."/>
            <person name="Huettel B."/>
            <person name="Barry K.W."/>
            <person name="Haridas S."/>
            <person name="Chen C."/>
            <person name="Bauer D."/>
            <person name="Andreopoulos W."/>
            <person name="Pangilinan J."/>
            <person name="LaButti K."/>
            <person name="Riley R."/>
            <person name="Lipzen A."/>
            <person name="Clum A."/>
            <person name="Drula E."/>
            <person name="Henrissat B."/>
            <person name="Kohler A."/>
            <person name="Grigoriev I.V."/>
            <person name="Martin F.M."/>
            <person name="Hacquard S."/>
        </authorList>
    </citation>
    <scope>NUCLEOTIDE SEQUENCE</scope>
    <source>
        <strain evidence="2">MPI-CAGE-AT-0021</strain>
    </source>
</reference>
<name>A0A9P9IH30_9HYPO</name>
<feature type="compositionally biased region" description="Polar residues" evidence="1">
    <location>
        <begin position="34"/>
        <end position="47"/>
    </location>
</feature>
<feature type="compositionally biased region" description="Polar residues" evidence="1">
    <location>
        <begin position="59"/>
        <end position="77"/>
    </location>
</feature>
<dbReference type="AlphaFoldDB" id="A0A9P9IH30"/>
<proteinExistence type="predicted"/>
<keyword evidence="3" id="KW-1185">Reference proteome</keyword>
<accession>A0A9P9IH30</accession>
<feature type="compositionally biased region" description="Acidic residues" evidence="1">
    <location>
        <begin position="78"/>
        <end position="93"/>
    </location>
</feature>
<evidence type="ECO:0008006" key="4">
    <source>
        <dbReference type="Google" id="ProtNLM"/>
    </source>
</evidence>
<dbReference type="PANTHER" id="PTHR38166:SF1">
    <property type="entry name" value="C2H2-TYPE DOMAIN-CONTAINING PROTEIN"/>
    <property type="match status" value="1"/>
</dbReference>
<dbReference type="EMBL" id="JAGMUU010000027">
    <property type="protein sequence ID" value="KAH7121743.1"/>
    <property type="molecule type" value="Genomic_DNA"/>
</dbReference>
<evidence type="ECO:0000256" key="1">
    <source>
        <dbReference type="SAM" id="MobiDB-lite"/>
    </source>
</evidence>
<comment type="caution">
    <text evidence="2">The sequence shown here is derived from an EMBL/GenBank/DDBJ whole genome shotgun (WGS) entry which is preliminary data.</text>
</comment>
<gene>
    <name evidence="2" type="ORF">B0J13DRAFT_456847</name>
</gene>
<dbReference type="OrthoDB" id="5241264at2759"/>
<dbReference type="Proteomes" id="UP000717696">
    <property type="component" value="Unassembled WGS sequence"/>
</dbReference>
<feature type="region of interest" description="Disordered" evidence="1">
    <location>
        <begin position="24"/>
        <end position="97"/>
    </location>
</feature>
<dbReference type="PANTHER" id="PTHR38166">
    <property type="entry name" value="C2H2-TYPE DOMAIN-CONTAINING PROTEIN-RELATED"/>
    <property type="match status" value="1"/>
</dbReference>